<dbReference type="PANTHER" id="PTHR32338">
    <property type="entry name" value="N-ACETYL-GAMMA-GLUTAMYL-PHOSPHATE REDUCTASE, CHLOROPLASTIC-RELATED-RELATED"/>
    <property type="match status" value="1"/>
</dbReference>
<name>A0A7V5LIQ4_CALAY</name>
<dbReference type="AlphaFoldDB" id="A0A7V5LIQ4"/>
<dbReference type="SUPFAM" id="SSF51735">
    <property type="entry name" value="NAD(P)-binding Rossmann-fold domains"/>
    <property type="match status" value="1"/>
</dbReference>
<keyword evidence="1" id="KW-0028">Amino-acid biosynthesis</keyword>
<dbReference type="SMART" id="SM00859">
    <property type="entry name" value="Semialdhyde_dh"/>
    <property type="match status" value="1"/>
</dbReference>
<dbReference type="GO" id="GO:0016620">
    <property type="term" value="F:oxidoreductase activity, acting on the aldehyde or oxo group of donors, NAD or NADP as acceptor"/>
    <property type="evidence" value="ECO:0007669"/>
    <property type="project" value="InterPro"/>
</dbReference>
<dbReference type="EMBL" id="DRTD01000204">
    <property type="protein sequence ID" value="HHE54686.1"/>
    <property type="molecule type" value="Genomic_DNA"/>
</dbReference>
<dbReference type="InterPro" id="IPR036291">
    <property type="entry name" value="NAD(P)-bd_dom_sf"/>
</dbReference>
<accession>A0A7V5LIQ4</accession>
<feature type="domain" description="Semialdehyde dehydrogenase NAD-binding" evidence="2">
    <location>
        <begin position="5"/>
        <end position="110"/>
    </location>
</feature>
<dbReference type="GO" id="GO:0051287">
    <property type="term" value="F:NAD binding"/>
    <property type="evidence" value="ECO:0007669"/>
    <property type="project" value="InterPro"/>
</dbReference>
<dbReference type="GO" id="GO:0006526">
    <property type="term" value="P:L-arginine biosynthetic process"/>
    <property type="evidence" value="ECO:0007669"/>
    <property type="project" value="UniProtKB-KW"/>
</dbReference>
<sequence length="111" mass="12087">MKMVKVGIVGGAGYAGGELLRILLHHPWAEIAFVHSRSQAGKPITSVHSDLFGETDLQFTDSISPDADLLFLSMGHGESQKILAELDLSPQVKIIDLSQDFRLSRPGNDFV</sequence>
<dbReference type="CDD" id="cd17895">
    <property type="entry name" value="AGPR_1_N"/>
    <property type="match status" value="1"/>
</dbReference>
<dbReference type="Pfam" id="PF01118">
    <property type="entry name" value="Semialdhyde_dh"/>
    <property type="match status" value="1"/>
</dbReference>
<dbReference type="InterPro" id="IPR000534">
    <property type="entry name" value="Semialdehyde_DH_NAD-bd"/>
</dbReference>
<evidence type="ECO:0000259" key="2">
    <source>
        <dbReference type="SMART" id="SM00859"/>
    </source>
</evidence>
<reference evidence="3" key="1">
    <citation type="journal article" date="2020" name="mSystems">
        <title>Genome- and Community-Level Interaction Insights into Carbon Utilization and Element Cycling Functions of Hydrothermarchaeota in Hydrothermal Sediment.</title>
        <authorList>
            <person name="Zhou Z."/>
            <person name="Liu Y."/>
            <person name="Xu W."/>
            <person name="Pan J."/>
            <person name="Luo Z.H."/>
            <person name="Li M."/>
        </authorList>
    </citation>
    <scope>NUCLEOTIDE SEQUENCE [LARGE SCALE GENOMIC DNA]</scope>
    <source>
        <strain evidence="3">HyVt-76</strain>
    </source>
</reference>
<dbReference type="PANTHER" id="PTHR32338:SF10">
    <property type="entry name" value="N-ACETYL-GAMMA-GLUTAMYL-PHOSPHATE REDUCTASE, CHLOROPLASTIC-RELATED"/>
    <property type="match status" value="1"/>
</dbReference>
<comment type="caution">
    <text evidence="3">The sequence shown here is derived from an EMBL/GenBank/DDBJ whole genome shotgun (WGS) entry which is preliminary data.</text>
</comment>
<proteinExistence type="predicted"/>
<gene>
    <name evidence="3" type="ORF">ENL21_02810</name>
</gene>
<evidence type="ECO:0000256" key="1">
    <source>
        <dbReference type="ARBA" id="ARBA00022571"/>
    </source>
</evidence>
<organism evidence="3">
    <name type="scientific">Caldithrix abyssi</name>
    <dbReference type="NCBI Taxonomy" id="187145"/>
    <lineage>
        <taxon>Bacteria</taxon>
        <taxon>Pseudomonadati</taxon>
        <taxon>Calditrichota</taxon>
        <taxon>Calditrichia</taxon>
        <taxon>Calditrichales</taxon>
        <taxon>Calditrichaceae</taxon>
        <taxon>Caldithrix</taxon>
    </lineage>
</organism>
<dbReference type="Gene3D" id="3.40.50.720">
    <property type="entry name" value="NAD(P)-binding Rossmann-like Domain"/>
    <property type="match status" value="1"/>
</dbReference>
<dbReference type="InterPro" id="IPR050085">
    <property type="entry name" value="AGPR"/>
</dbReference>
<dbReference type="Proteomes" id="UP000886111">
    <property type="component" value="Unassembled WGS sequence"/>
</dbReference>
<feature type="non-terminal residue" evidence="3">
    <location>
        <position position="111"/>
    </location>
</feature>
<keyword evidence="1" id="KW-0055">Arginine biosynthesis</keyword>
<evidence type="ECO:0000313" key="3">
    <source>
        <dbReference type="EMBL" id="HHE54686.1"/>
    </source>
</evidence>
<protein>
    <submittedName>
        <fullName evidence="3">N-acetyl-gamma-glutamyl-phosphate reductase</fullName>
    </submittedName>
</protein>